<protein>
    <submittedName>
        <fullName evidence="10">Oligopeptide:H+ symporter</fullName>
    </submittedName>
</protein>
<evidence type="ECO:0000256" key="3">
    <source>
        <dbReference type="ARBA" id="ARBA00022475"/>
    </source>
</evidence>
<feature type="transmembrane region" description="Helical" evidence="9">
    <location>
        <begin position="361"/>
        <end position="379"/>
    </location>
</feature>
<keyword evidence="7 9" id="KW-0472">Membrane</keyword>
<evidence type="ECO:0000313" key="11">
    <source>
        <dbReference type="Proteomes" id="UP001597511"/>
    </source>
</evidence>
<feature type="transmembrane region" description="Helical" evidence="9">
    <location>
        <begin position="610"/>
        <end position="629"/>
    </location>
</feature>
<feature type="transmembrane region" description="Helical" evidence="9">
    <location>
        <begin position="641"/>
        <end position="664"/>
    </location>
</feature>
<feature type="transmembrane region" description="Helical" evidence="9">
    <location>
        <begin position="40"/>
        <end position="58"/>
    </location>
</feature>
<feature type="transmembrane region" description="Helical" evidence="9">
    <location>
        <begin position="712"/>
        <end position="735"/>
    </location>
</feature>
<evidence type="ECO:0000256" key="4">
    <source>
        <dbReference type="ARBA" id="ARBA00022692"/>
    </source>
</evidence>
<feature type="transmembrane region" description="Helical" evidence="9">
    <location>
        <begin position="314"/>
        <end position="332"/>
    </location>
</feature>
<organism evidence="10 11">
    <name type="scientific">Terrimonas rubra</name>
    <dbReference type="NCBI Taxonomy" id="1035890"/>
    <lineage>
        <taxon>Bacteria</taxon>
        <taxon>Pseudomonadati</taxon>
        <taxon>Bacteroidota</taxon>
        <taxon>Chitinophagia</taxon>
        <taxon>Chitinophagales</taxon>
        <taxon>Chitinophagaceae</taxon>
        <taxon>Terrimonas</taxon>
    </lineage>
</organism>
<dbReference type="InterPro" id="IPR005279">
    <property type="entry name" value="Dipep/tripep_permease"/>
</dbReference>
<comment type="subcellular location">
    <subcellularLocation>
        <location evidence="1">Cell membrane</location>
        <topology evidence="1">Multi-pass membrane protein</topology>
    </subcellularLocation>
    <subcellularLocation>
        <location evidence="8">Membrane</location>
        <topology evidence="8">Multi-pass membrane protein</topology>
    </subcellularLocation>
</comment>
<feature type="transmembrane region" description="Helical" evidence="9">
    <location>
        <begin position="242"/>
        <end position="260"/>
    </location>
</feature>
<dbReference type="InterPro" id="IPR018456">
    <property type="entry name" value="PTR2_symporter_CS"/>
</dbReference>
<evidence type="ECO:0000256" key="7">
    <source>
        <dbReference type="ARBA" id="ARBA00023136"/>
    </source>
</evidence>
<keyword evidence="5" id="KW-0571">Peptide transport</keyword>
<feature type="transmembrane region" description="Helical" evidence="9">
    <location>
        <begin position="578"/>
        <end position="598"/>
    </location>
</feature>
<evidence type="ECO:0000256" key="5">
    <source>
        <dbReference type="ARBA" id="ARBA00022856"/>
    </source>
</evidence>
<dbReference type="PANTHER" id="PTHR23517:SF15">
    <property type="entry name" value="PROTON-DEPENDENT OLIGOPEPTIDE FAMILY TRANSPORT PROTEIN"/>
    <property type="match status" value="1"/>
</dbReference>
<dbReference type="EMBL" id="JBHUOZ010000002">
    <property type="protein sequence ID" value="MFD2919791.1"/>
    <property type="molecule type" value="Genomic_DNA"/>
</dbReference>
<feature type="transmembrane region" description="Helical" evidence="9">
    <location>
        <begin position="97"/>
        <end position="115"/>
    </location>
</feature>
<comment type="caution">
    <text evidence="10">The sequence shown here is derived from an EMBL/GenBank/DDBJ whole genome shotgun (WGS) entry which is preliminary data.</text>
</comment>
<evidence type="ECO:0000313" key="10">
    <source>
        <dbReference type="EMBL" id="MFD2919791.1"/>
    </source>
</evidence>
<keyword evidence="2 8" id="KW-0813">Transport</keyword>
<sequence length="743" mass="82212">MSSISEEQLKKDSESFFQTQVIGHPAGLFVLFFTEMWERFSYYGMRALLVLFFTASLMDHGWGWPKEHALAIFGSYTALVYLSTMLGGYFADKIIGFRWAVVVGALLMTLGHAAMAVETPFSIYTGLVLLVFGSGFFKPNMTSIVSEMYKYKPEKKDGAYTIFYMGVNAGAFFGIMLCGYLGEKIGWSWGFGVAGIFMLFGLLQFWFAQGIFGHVGLKPPKKNAAVAVTTDLSEGKRNPFTTFHYILIAACVVLGLGWILNDPISKISEGSTNLFDFTVGPLSGSSFIILLALVLFLVLLAVRLVKYDNIVRDRMLAILFFAIITMFFWSIFEQAPGSLTLFARDYTQRIMEGTSGTIFKIANALITIVPLSVITWVLIKLFGKTFKKYSLSNIILSCSFIIIWGIAIWMVVNEYKSASYNVEYTNVNGNATPAKIVSSDSYSDNQSVSILDDEKLSLYDVANLEKEKKSVKDFAIYDKDNNSLGEYFDGTITGFEEQEKIGAFGTVITFANIAFTNGKGEQLTRNVKLNKDQKKTFKVGDKTGLIINHDIKQSKKEGTGVPAVVKSKVSATEIGASWFNILNSLFIITLAPLFSRWWSSKYNPRAHYKYAIGMLFLGIGTAFVALGASDIAPGAKSASASIIWLILVYLFHTMGELCVSPVALSYVSKLVPGRMIAVMFGVWYLAVAIGMKLAGMFGEMSEKVAEERGFSYFFWLLTGISIAASVLCVLLGPILKKLMHGIR</sequence>
<dbReference type="InterPro" id="IPR000109">
    <property type="entry name" value="POT_fam"/>
</dbReference>
<evidence type="ECO:0000256" key="9">
    <source>
        <dbReference type="SAM" id="Phobius"/>
    </source>
</evidence>
<reference evidence="11" key="1">
    <citation type="journal article" date="2019" name="Int. J. Syst. Evol. Microbiol.">
        <title>The Global Catalogue of Microorganisms (GCM) 10K type strain sequencing project: providing services to taxonomists for standard genome sequencing and annotation.</title>
        <authorList>
            <consortium name="The Broad Institute Genomics Platform"/>
            <consortium name="The Broad Institute Genome Sequencing Center for Infectious Disease"/>
            <person name="Wu L."/>
            <person name="Ma J."/>
        </authorList>
    </citation>
    <scope>NUCLEOTIDE SEQUENCE [LARGE SCALE GENOMIC DNA]</scope>
    <source>
        <strain evidence="11">KCTC 23299</strain>
    </source>
</reference>
<name>A0ABW6A6A8_9BACT</name>
<feature type="transmembrane region" description="Helical" evidence="9">
    <location>
        <begin position="121"/>
        <end position="137"/>
    </location>
</feature>
<dbReference type="InterPro" id="IPR050171">
    <property type="entry name" value="MFS_Transporters"/>
</dbReference>
<dbReference type="Proteomes" id="UP001597511">
    <property type="component" value="Unassembled WGS sequence"/>
</dbReference>
<dbReference type="PROSITE" id="PS01023">
    <property type="entry name" value="PTR2_2"/>
    <property type="match status" value="1"/>
</dbReference>
<feature type="transmembrane region" description="Helical" evidence="9">
    <location>
        <begin position="391"/>
        <end position="412"/>
    </location>
</feature>
<feature type="transmembrane region" description="Helical" evidence="9">
    <location>
        <begin position="158"/>
        <end position="182"/>
    </location>
</feature>
<dbReference type="NCBIfam" id="TIGR00924">
    <property type="entry name" value="yjdL_sub1_fam"/>
    <property type="match status" value="1"/>
</dbReference>
<feature type="transmembrane region" description="Helical" evidence="9">
    <location>
        <begin position="70"/>
        <end position="90"/>
    </location>
</feature>
<dbReference type="Gene3D" id="1.20.1250.20">
    <property type="entry name" value="MFS general substrate transporter like domains"/>
    <property type="match status" value="2"/>
</dbReference>
<keyword evidence="11" id="KW-1185">Reference proteome</keyword>
<evidence type="ECO:0000256" key="1">
    <source>
        <dbReference type="ARBA" id="ARBA00004651"/>
    </source>
</evidence>
<evidence type="ECO:0000256" key="2">
    <source>
        <dbReference type="ARBA" id="ARBA00022448"/>
    </source>
</evidence>
<dbReference type="SUPFAM" id="SSF103473">
    <property type="entry name" value="MFS general substrate transporter"/>
    <property type="match status" value="2"/>
</dbReference>
<evidence type="ECO:0000256" key="8">
    <source>
        <dbReference type="RuleBase" id="RU003755"/>
    </source>
</evidence>
<feature type="transmembrane region" description="Helical" evidence="9">
    <location>
        <begin position="15"/>
        <end position="33"/>
    </location>
</feature>
<feature type="transmembrane region" description="Helical" evidence="9">
    <location>
        <begin position="188"/>
        <end position="208"/>
    </location>
</feature>
<gene>
    <name evidence="10" type="ORF">ACFS6H_08745</name>
</gene>
<feature type="transmembrane region" description="Helical" evidence="9">
    <location>
        <begin position="280"/>
        <end position="302"/>
    </location>
</feature>
<dbReference type="InterPro" id="IPR036259">
    <property type="entry name" value="MFS_trans_sf"/>
</dbReference>
<keyword evidence="6 9" id="KW-1133">Transmembrane helix</keyword>
<keyword evidence="4 8" id="KW-0812">Transmembrane</keyword>
<dbReference type="CDD" id="cd17346">
    <property type="entry name" value="MFS_DtpA_like"/>
    <property type="match status" value="1"/>
</dbReference>
<dbReference type="RefSeq" id="WP_386097371.1">
    <property type="nucleotide sequence ID" value="NZ_JBHUOZ010000002.1"/>
</dbReference>
<comment type="similarity">
    <text evidence="8">Belongs to the major facilitator superfamily. Proton-dependent oligopeptide transporter (POT/PTR) (TC 2.A.17) family.</text>
</comment>
<feature type="transmembrane region" description="Helical" evidence="9">
    <location>
        <begin position="676"/>
        <end position="697"/>
    </location>
</feature>
<keyword evidence="5" id="KW-0653">Protein transport</keyword>
<keyword evidence="3" id="KW-1003">Cell membrane</keyword>
<evidence type="ECO:0000256" key="6">
    <source>
        <dbReference type="ARBA" id="ARBA00022989"/>
    </source>
</evidence>
<dbReference type="PANTHER" id="PTHR23517">
    <property type="entry name" value="RESISTANCE PROTEIN MDTM, PUTATIVE-RELATED-RELATED"/>
    <property type="match status" value="1"/>
</dbReference>
<dbReference type="Pfam" id="PF00854">
    <property type="entry name" value="PTR2"/>
    <property type="match status" value="2"/>
</dbReference>
<accession>A0ABW6A6A8</accession>
<proteinExistence type="inferred from homology"/>